<accession>A0A7G9WL29</accession>
<dbReference type="AlphaFoldDB" id="A0A7G9WL29"/>
<evidence type="ECO:0000313" key="1">
    <source>
        <dbReference type="EMBL" id="QNO19391.1"/>
    </source>
</evidence>
<organism evidence="1 2">
    <name type="scientific">Caproicibacterium amylolyticum</name>
    <dbReference type="NCBI Taxonomy" id="2766537"/>
    <lineage>
        <taxon>Bacteria</taxon>
        <taxon>Bacillati</taxon>
        <taxon>Bacillota</taxon>
        <taxon>Clostridia</taxon>
        <taxon>Eubacteriales</taxon>
        <taxon>Oscillospiraceae</taxon>
        <taxon>Caproicibacterium</taxon>
    </lineage>
</organism>
<proteinExistence type="predicted"/>
<dbReference type="Proteomes" id="UP000516046">
    <property type="component" value="Chromosome"/>
</dbReference>
<keyword evidence="2" id="KW-1185">Reference proteome</keyword>
<evidence type="ECO:0008006" key="3">
    <source>
        <dbReference type="Google" id="ProtNLM"/>
    </source>
</evidence>
<evidence type="ECO:0000313" key="2">
    <source>
        <dbReference type="Proteomes" id="UP000516046"/>
    </source>
</evidence>
<sequence>MLDSKKAVLVCVTGQHDCDRLIHAGKCIAQQRNVQLQVLCVQPTSKGVNGDCDELEYLRQTSKEADAEMTVYFNDEAAYTAAAFARHVGAVHIVTGMAEEPVNGFIDVLHSLLPEIPISMVAKDKKVYNICPENMGCMPRLAYSF</sequence>
<dbReference type="KEGG" id="caml:H6X83_01720"/>
<gene>
    <name evidence="1" type="ORF">H6X83_01720</name>
</gene>
<dbReference type="EMBL" id="CP060696">
    <property type="protein sequence ID" value="QNO19391.1"/>
    <property type="molecule type" value="Genomic_DNA"/>
</dbReference>
<reference evidence="1 2" key="1">
    <citation type="submission" date="2020-08" db="EMBL/GenBank/DDBJ databases">
        <authorList>
            <person name="Ren C."/>
            <person name="Gu Y."/>
            <person name="Xu Y."/>
        </authorList>
    </citation>
    <scope>NUCLEOTIDE SEQUENCE [LARGE SCALE GENOMIC DNA]</scope>
    <source>
        <strain evidence="1 2">LBM18003</strain>
    </source>
</reference>
<protein>
    <recommendedName>
        <fullName evidence="3">UspA domain-containing protein</fullName>
    </recommendedName>
</protein>
<name>A0A7G9WL29_9FIRM</name>